<dbReference type="OrthoDB" id="2962993at2759"/>
<dbReference type="SUPFAM" id="SSF56801">
    <property type="entry name" value="Acetyl-CoA synthetase-like"/>
    <property type="match status" value="1"/>
</dbReference>
<reference evidence="4" key="1">
    <citation type="journal article" date="2017" name="Nat. Commun.">
        <title>The North American bullfrog draft genome provides insight into hormonal regulation of long noncoding RNA.</title>
        <authorList>
            <person name="Hammond S.A."/>
            <person name="Warren R.L."/>
            <person name="Vandervalk B.P."/>
            <person name="Kucuk E."/>
            <person name="Khan H."/>
            <person name="Gibb E.A."/>
            <person name="Pandoh P."/>
            <person name="Kirk H."/>
            <person name="Zhao Y."/>
            <person name="Jones M."/>
            <person name="Mungall A.J."/>
            <person name="Coope R."/>
            <person name="Pleasance S."/>
            <person name="Moore R.A."/>
            <person name="Holt R.A."/>
            <person name="Round J.M."/>
            <person name="Ohora S."/>
            <person name="Walle B.V."/>
            <person name="Veldhoen N."/>
            <person name="Helbing C.C."/>
            <person name="Birol I."/>
        </authorList>
    </citation>
    <scope>NUCLEOTIDE SEQUENCE [LARGE SCALE GENOMIC DNA]</scope>
</reference>
<dbReference type="Pfam" id="PF13193">
    <property type="entry name" value="AMP-binding_C"/>
    <property type="match status" value="1"/>
</dbReference>
<dbReference type="PANTHER" id="PTHR43201:SF8">
    <property type="entry name" value="ACYL-COA SYNTHETASE FAMILY MEMBER 3"/>
    <property type="match status" value="1"/>
</dbReference>
<dbReference type="FunFam" id="3.30.300.30:FF:000031">
    <property type="entry name" value="Acyl-CoA synthetase family member 3"/>
    <property type="match status" value="1"/>
</dbReference>
<keyword evidence="4" id="KW-1185">Reference proteome</keyword>
<dbReference type="AlphaFoldDB" id="A0A2G9S7H7"/>
<proteinExistence type="inferred from homology"/>
<dbReference type="Proteomes" id="UP000228934">
    <property type="component" value="Unassembled WGS sequence"/>
</dbReference>
<evidence type="ECO:0000256" key="1">
    <source>
        <dbReference type="ARBA" id="ARBA00006432"/>
    </source>
</evidence>
<sequence>MVVNSKECGIVGQPGDTAVYKNGSYWILGRTSVDIIKSGGYKISALEVERHLLAHPSITDVAVIGAPDVIWGQRVSAVVKLRDGHTLSLNELKQWARAFMAPYCIPAELIRVEEIPRNQMGKINKKQLLSLFYLKPEGGNQTIPA</sequence>
<name>A0A2G9S7H7_AQUCT</name>
<dbReference type="InterPro" id="IPR025110">
    <property type="entry name" value="AMP-bd_C"/>
</dbReference>
<evidence type="ECO:0000313" key="3">
    <source>
        <dbReference type="EMBL" id="PIO36096.1"/>
    </source>
</evidence>
<dbReference type="GO" id="GO:0006631">
    <property type="term" value="P:fatty acid metabolic process"/>
    <property type="evidence" value="ECO:0007669"/>
    <property type="project" value="TreeGrafter"/>
</dbReference>
<dbReference type="Gene3D" id="3.30.300.30">
    <property type="match status" value="1"/>
</dbReference>
<accession>A0A2G9S7H7</accession>
<organism evidence="3 4">
    <name type="scientific">Aquarana catesbeiana</name>
    <name type="common">American bullfrog</name>
    <name type="synonym">Rana catesbeiana</name>
    <dbReference type="NCBI Taxonomy" id="8400"/>
    <lineage>
        <taxon>Eukaryota</taxon>
        <taxon>Metazoa</taxon>
        <taxon>Chordata</taxon>
        <taxon>Craniata</taxon>
        <taxon>Vertebrata</taxon>
        <taxon>Euteleostomi</taxon>
        <taxon>Amphibia</taxon>
        <taxon>Batrachia</taxon>
        <taxon>Anura</taxon>
        <taxon>Neobatrachia</taxon>
        <taxon>Ranoidea</taxon>
        <taxon>Ranidae</taxon>
        <taxon>Aquarana</taxon>
    </lineage>
</organism>
<dbReference type="EMBL" id="KV925713">
    <property type="protein sequence ID" value="PIO36096.1"/>
    <property type="molecule type" value="Genomic_DNA"/>
</dbReference>
<comment type="similarity">
    <text evidence="1">Belongs to the ATP-dependent AMP-binding enzyme family.</text>
</comment>
<dbReference type="PANTHER" id="PTHR43201">
    <property type="entry name" value="ACYL-COA SYNTHETASE"/>
    <property type="match status" value="1"/>
</dbReference>
<feature type="domain" description="AMP-binding enzyme C-terminal" evidence="2">
    <location>
        <begin position="47"/>
        <end position="122"/>
    </location>
</feature>
<dbReference type="GO" id="GO:0031956">
    <property type="term" value="F:medium-chain fatty acid-CoA ligase activity"/>
    <property type="evidence" value="ECO:0007669"/>
    <property type="project" value="TreeGrafter"/>
</dbReference>
<evidence type="ECO:0000259" key="2">
    <source>
        <dbReference type="Pfam" id="PF13193"/>
    </source>
</evidence>
<protein>
    <recommendedName>
        <fullName evidence="2">AMP-binding enzyme C-terminal domain-containing protein</fullName>
    </recommendedName>
</protein>
<dbReference type="InterPro" id="IPR045851">
    <property type="entry name" value="AMP-bd_C_sf"/>
</dbReference>
<gene>
    <name evidence="3" type="ORF">AB205_0221370</name>
</gene>
<evidence type="ECO:0000313" key="4">
    <source>
        <dbReference type="Proteomes" id="UP000228934"/>
    </source>
</evidence>